<keyword evidence="8" id="KW-0967">Endosome</keyword>
<proteinExistence type="inferred from homology"/>
<dbReference type="Gene3D" id="4.10.365.10">
    <property type="entry name" value="p27"/>
    <property type="match status" value="1"/>
</dbReference>
<dbReference type="GO" id="GO:0000082">
    <property type="term" value="P:G1/S transition of mitotic cell cycle"/>
    <property type="evidence" value="ECO:0007669"/>
    <property type="project" value="TreeGrafter"/>
</dbReference>
<dbReference type="Pfam" id="PF02234">
    <property type="entry name" value="CDI"/>
    <property type="match status" value="1"/>
</dbReference>
<evidence type="ECO:0000256" key="7">
    <source>
        <dbReference type="ARBA" id="ARBA00022553"/>
    </source>
</evidence>
<keyword evidence="7" id="KW-0597">Phosphoprotein</keyword>
<evidence type="ECO:0000259" key="17">
    <source>
        <dbReference type="Pfam" id="PF02234"/>
    </source>
</evidence>
<protein>
    <recommendedName>
        <fullName evidence="5">Cyclin-dependent kinase inhibitor 1B</fullName>
    </recommendedName>
    <alternativeName>
        <fullName evidence="14">Cyclin-dependent kinase inhibitor p27</fullName>
    </alternativeName>
    <alternativeName>
        <fullName evidence="13">p27Kip1</fullName>
    </alternativeName>
</protein>
<evidence type="ECO:0000256" key="5">
    <source>
        <dbReference type="ARBA" id="ARBA00014547"/>
    </source>
</evidence>
<comment type="similarity">
    <text evidence="4">Belongs to the CDI family.</text>
</comment>
<dbReference type="GeneTree" id="ENSGT00940000159852"/>
<dbReference type="InterPro" id="IPR003175">
    <property type="entry name" value="CDI_dom"/>
</dbReference>
<keyword evidence="19" id="KW-1185">Reference proteome</keyword>
<dbReference type="GO" id="GO:0051087">
    <property type="term" value="F:protein-folding chaperone binding"/>
    <property type="evidence" value="ECO:0007669"/>
    <property type="project" value="TreeGrafter"/>
</dbReference>
<evidence type="ECO:0000256" key="3">
    <source>
        <dbReference type="ARBA" id="ARBA00004496"/>
    </source>
</evidence>
<evidence type="ECO:0000256" key="16">
    <source>
        <dbReference type="SAM" id="MobiDB-lite"/>
    </source>
</evidence>
<keyword evidence="10" id="KW-0649">Protein kinase inhibitor</keyword>
<evidence type="ECO:0000256" key="9">
    <source>
        <dbReference type="ARBA" id="ARBA00022843"/>
    </source>
</evidence>
<evidence type="ECO:0000313" key="18">
    <source>
        <dbReference type="Ensembl" id="ENSOTSP00005105218.1"/>
    </source>
</evidence>
<comment type="subcellular location">
    <subcellularLocation>
        <location evidence="3">Cytoplasm</location>
    </subcellularLocation>
    <subcellularLocation>
        <location evidence="2">Endosome</location>
    </subcellularLocation>
    <subcellularLocation>
        <location evidence="1">Nucleus</location>
    </subcellularLocation>
</comment>
<dbReference type="GO" id="GO:0008285">
    <property type="term" value="P:negative regulation of cell population proliferation"/>
    <property type="evidence" value="ECO:0007669"/>
    <property type="project" value="TreeGrafter"/>
</dbReference>
<evidence type="ECO:0000256" key="10">
    <source>
        <dbReference type="ARBA" id="ARBA00023013"/>
    </source>
</evidence>
<evidence type="ECO:0000256" key="11">
    <source>
        <dbReference type="ARBA" id="ARBA00023242"/>
    </source>
</evidence>
<feature type="compositionally biased region" description="Polar residues" evidence="16">
    <location>
        <begin position="1"/>
        <end position="15"/>
    </location>
</feature>
<reference evidence="18" key="3">
    <citation type="submission" date="2025-09" db="UniProtKB">
        <authorList>
            <consortium name="Ensembl"/>
        </authorList>
    </citation>
    <scope>IDENTIFICATION</scope>
</reference>
<evidence type="ECO:0000313" key="19">
    <source>
        <dbReference type="Proteomes" id="UP000694402"/>
    </source>
</evidence>
<reference evidence="19" key="1">
    <citation type="journal article" date="2018" name="PLoS ONE">
        <title>Chinook salmon (Oncorhynchus tshawytscha) genome and transcriptome.</title>
        <authorList>
            <person name="Christensen K.A."/>
            <person name="Leong J.S."/>
            <person name="Sakhrani D."/>
            <person name="Biagi C.A."/>
            <person name="Minkley D.R."/>
            <person name="Withler R.E."/>
            <person name="Rondeau E.B."/>
            <person name="Koop B.F."/>
            <person name="Devlin R.H."/>
        </authorList>
    </citation>
    <scope>NUCLEOTIDE SEQUENCE [LARGE SCALE GENOMIC DNA]</scope>
</reference>
<evidence type="ECO:0000256" key="1">
    <source>
        <dbReference type="ARBA" id="ARBA00004123"/>
    </source>
</evidence>
<dbReference type="GO" id="GO:0005634">
    <property type="term" value="C:nucleus"/>
    <property type="evidence" value="ECO:0007669"/>
    <property type="project" value="UniProtKB-SubCell"/>
</dbReference>
<dbReference type="GO" id="GO:0004861">
    <property type="term" value="F:cyclin-dependent protein serine/threonine kinase inhibitor activity"/>
    <property type="evidence" value="ECO:0007669"/>
    <property type="project" value="InterPro"/>
</dbReference>
<evidence type="ECO:0000256" key="6">
    <source>
        <dbReference type="ARBA" id="ARBA00022490"/>
    </source>
</evidence>
<comment type="function">
    <text evidence="15">Important regulator of cell cycle progression. Inhibits the kinase activity of CDK2 bound to cyclin A, but has little inhibitory activity on CDK2 bound to SPDYA. Involved in G1 arrest. Potent inhibitor of cyclin E- and cyclin A-CDK2 complexes. Forms a complex with cyclin type D-CDK4 complexes and is involved in the assembly, stability, and modulation of CCND1-CDK4 complex activation. Acts either as an inhibitor or an activator of cyclin type D-CDK4 complexes depending on its phosphorylation state and/or stoichometry.</text>
</comment>
<evidence type="ECO:0000256" key="2">
    <source>
        <dbReference type="ARBA" id="ARBA00004177"/>
    </source>
</evidence>
<sequence>MCNNMSNVSLSNGSPTLEMVDPRPTNHTKPPIRRNLFGSVDHDDFRRECLVQMKEMEKDSIDKWNYDFQNDKPLSQGDYKWEPMKSSDLPDFYSRPPHKGVLSSGNVDHNGNHDYRVRPSCLTNGSELSEETESERQTHCHHSHNRARKRPANPGKLCRFENGFEDFRVNQSKTIQPVSIAQYAAVELNCYNLRNCIKILLHCTDTMSQKAYTLYPSSLDSVDTFFPGRHALCVKLFNTLISFSSCVLNVCSALT</sequence>
<evidence type="ECO:0000256" key="4">
    <source>
        <dbReference type="ARBA" id="ARBA00006726"/>
    </source>
</evidence>
<evidence type="ECO:0000256" key="12">
    <source>
        <dbReference type="ARBA" id="ARBA00023306"/>
    </source>
</evidence>
<dbReference type="PANTHER" id="PTHR10265">
    <property type="entry name" value="CYCLIN-DEPENDENT KINASE INHIBITOR 1"/>
    <property type="match status" value="1"/>
</dbReference>
<feature type="compositionally biased region" description="Basic residues" evidence="16">
    <location>
        <begin position="139"/>
        <end position="151"/>
    </location>
</feature>
<organism evidence="18 19">
    <name type="scientific">Oncorhynchus tshawytscha</name>
    <name type="common">Chinook salmon</name>
    <name type="synonym">Salmo tshawytscha</name>
    <dbReference type="NCBI Taxonomy" id="74940"/>
    <lineage>
        <taxon>Eukaryota</taxon>
        <taxon>Metazoa</taxon>
        <taxon>Chordata</taxon>
        <taxon>Craniata</taxon>
        <taxon>Vertebrata</taxon>
        <taxon>Euteleostomi</taxon>
        <taxon>Actinopterygii</taxon>
        <taxon>Neopterygii</taxon>
        <taxon>Teleostei</taxon>
        <taxon>Protacanthopterygii</taxon>
        <taxon>Salmoniformes</taxon>
        <taxon>Salmonidae</taxon>
        <taxon>Salmoninae</taxon>
        <taxon>Oncorhynchus</taxon>
    </lineage>
</organism>
<name>A0AAZ3NN84_ONCTS</name>
<feature type="domain" description="Cyclin-dependent kinase inhibitor" evidence="17">
    <location>
        <begin position="35"/>
        <end position="83"/>
    </location>
</feature>
<dbReference type="Ensembl" id="ENSOTST00005155227.1">
    <property type="protein sequence ID" value="ENSOTSP00005105218.1"/>
    <property type="gene ID" value="ENSOTSG00005005954.2"/>
</dbReference>
<gene>
    <name evidence="18" type="primary">LOC112214453</name>
</gene>
<evidence type="ECO:0000256" key="14">
    <source>
        <dbReference type="ARBA" id="ARBA00031925"/>
    </source>
</evidence>
<feature type="region of interest" description="Disordered" evidence="16">
    <location>
        <begin position="1"/>
        <end position="35"/>
    </location>
</feature>
<dbReference type="GO" id="GO:0045930">
    <property type="term" value="P:negative regulation of mitotic cell cycle"/>
    <property type="evidence" value="ECO:0007669"/>
    <property type="project" value="TreeGrafter"/>
</dbReference>
<dbReference type="GO" id="GO:0005768">
    <property type="term" value="C:endosome"/>
    <property type="evidence" value="ECO:0007669"/>
    <property type="project" value="UniProtKB-SubCell"/>
</dbReference>
<accession>A0AAZ3NN84</accession>
<dbReference type="AlphaFoldDB" id="A0AAZ3NN84"/>
<dbReference type="PANTHER" id="PTHR10265:SF9">
    <property type="entry name" value="CYCLIN-DEPENDENT KINASE INHIBITOR 1B"/>
    <property type="match status" value="1"/>
</dbReference>
<keyword evidence="6" id="KW-0963">Cytoplasm</keyword>
<dbReference type="Proteomes" id="UP000694402">
    <property type="component" value="Unassembled WGS sequence"/>
</dbReference>
<evidence type="ECO:0000256" key="8">
    <source>
        <dbReference type="ARBA" id="ARBA00022753"/>
    </source>
</evidence>
<dbReference type="InterPro" id="IPR044898">
    <property type="entry name" value="CDI_dom_sf"/>
</dbReference>
<keyword evidence="12" id="KW-0131">Cell cycle</keyword>
<feature type="region of interest" description="Disordered" evidence="16">
    <location>
        <begin position="125"/>
        <end position="154"/>
    </location>
</feature>
<keyword evidence="9" id="KW-0832">Ubl conjugation</keyword>
<evidence type="ECO:0000256" key="15">
    <source>
        <dbReference type="ARBA" id="ARBA00045727"/>
    </source>
</evidence>
<keyword evidence="11" id="KW-0539">Nucleus</keyword>
<reference evidence="18" key="2">
    <citation type="submission" date="2025-08" db="UniProtKB">
        <authorList>
            <consortium name="Ensembl"/>
        </authorList>
    </citation>
    <scope>IDENTIFICATION</scope>
</reference>
<evidence type="ECO:0000256" key="13">
    <source>
        <dbReference type="ARBA" id="ARBA00031903"/>
    </source>
</evidence>